<feature type="region of interest" description="Disordered" evidence="1">
    <location>
        <begin position="146"/>
        <end position="174"/>
    </location>
</feature>
<evidence type="ECO:0000256" key="1">
    <source>
        <dbReference type="SAM" id="MobiDB-lite"/>
    </source>
</evidence>
<dbReference type="CDD" id="cd09272">
    <property type="entry name" value="RNase_HI_RT_Ty1"/>
    <property type="match status" value="1"/>
</dbReference>
<proteinExistence type="predicted"/>
<name>A0A6L2KNL2_TANCI</name>
<protein>
    <submittedName>
        <fullName evidence="2">Putative ribonuclease H-like domain-containing protein</fullName>
    </submittedName>
</protein>
<reference evidence="2" key="1">
    <citation type="journal article" date="2019" name="Sci. Rep.">
        <title>Draft genome of Tanacetum cinerariifolium, the natural source of mosquito coil.</title>
        <authorList>
            <person name="Yamashiro T."/>
            <person name="Shiraishi A."/>
            <person name="Satake H."/>
            <person name="Nakayama K."/>
        </authorList>
    </citation>
    <scope>NUCLEOTIDE SEQUENCE</scope>
</reference>
<evidence type="ECO:0000313" key="2">
    <source>
        <dbReference type="EMBL" id="GEU50182.1"/>
    </source>
</evidence>
<comment type="caution">
    <text evidence="2">The sequence shown here is derived from an EMBL/GenBank/DDBJ whole genome shotgun (WGS) entry which is preliminary data.</text>
</comment>
<gene>
    <name evidence="2" type="ORF">Tci_022160</name>
</gene>
<feature type="region of interest" description="Disordered" evidence="1">
    <location>
        <begin position="346"/>
        <end position="368"/>
    </location>
</feature>
<organism evidence="2">
    <name type="scientific">Tanacetum cinerariifolium</name>
    <name type="common">Dalmatian daisy</name>
    <name type="synonym">Chrysanthemum cinerariifolium</name>
    <dbReference type="NCBI Taxonomy" id="118510"/>
    <lineage>
        <taxon>Eukaryota</taxon>
        <taxon>Viridiplantae</taxon>
        <taxon>Streptophyta</taxon>
        <taxon>Embryophyta</taxon>
        <taxon>Tracheophyta</taxon>
        <taxon>Spermatophyta</taxon>
        <taxon>Magnoliopsida</taxon>
        <taxon>eudicotyledons</taxon>
        <taxon>Gunneridae</taxon>
        <taxon>Pentapetalae</taxon>
        <taxon>asterids</taxon>
        <taxon>campanulids</taxon>
        <taxon>Asterales</taxon>
        <taxon>Asteraceae</taxon>
        <taxon>Asteroideae</taxon>
        <taxon>Anthemideae</taxon>
        <taxon>Anthemidinae</taxon>
        <taxon>Tanacetum</taxon>
    </lineage>
</organism>
<accession>A0A6L2KNL2</accession>
<feature type="compositionally biased region" description="Basic and acidic residues" evidence="1">
    <location>
        <begin position="160"/>
        <end position="173"/>
    </location>
</feature>
<dbReference type="AlphaFoldDB" id="A0A6L2KNL2"/>
<sequence>MAIPYEHLARFYGIKDAMTLWAGIKTIFGGNAESKKMQKNVLKQQFEIFLSNISLIMRNKPCIDNLDIDDLYKILKVYEADIKGSSGSSSNSYNAQGSSSYADEFKFVFSANQFSTLQLDKADLEHIDQDNLEEIDLKWDYKSARNSQNRSKDAGNAGYRGRDNGKRPAKEGDEQALVVQDGLGTYDWSYQVEEEATDFALIAFTSNLSSSSSSNSKREKLNKANIEIIGYDSQFNEKEVLDIKEEEVTETVFDNRSSDEKNSVANDRFKKSEGYHAVPPPLTGNYMPPKPDLSFAGLDDSICKFKISETVTSLAKDEKDALETSTACIEKHKEDRMAKKSVLTSNVGKGTGHKESIPVWNNGQRINHPNKFAPTTVFTRSDKIPVSAAKPKAAASTSVAKPVNTVWPKQSVNFSKKRSSFHKSHSPIRRSFYNVTAHSRRNLTERINTAGSKAVSTVKGNEVTAVKTLTGCIWRPRVNAIDQLSKDNRWICTYVDYGHLRQALKNKGIVDSGCSRHMTGNKAYLADYQEIHDGGELTFFLGLQVKQSEEGIFISQDTYVAEILKKFNFSSVKTASTPIQTQKPLVKDKNQMLDYGFNFMNTKIYIENESIICIVKNLVYHSKIKHIKIRHHFIRDSYEKKLIHVLKIHTDDNVADLLTKAFDVSRFNFLKANIGMLNM</sequence>
<dbReference type="EMBL" id="BKCJ010002677">
    <property type="protein sequence ID" value="GEU50182.1"/>
    <property type="molecule type" value="Genomic_DNA"/>
</dbReference>